<comment type="caution">
    <text evidence="9">The sequence shown here is derived from an EMBL/GenBank/DDBJ whole genome shotgun (WGS) entry which is preliminary data.</text>
</comment>
<protein>
    <submittedName>
        <fullName evidence="9">FtsX-like permease family protein</fullName>
    </submittedName>
</protein>
<feature type="transmembrane region" description="Helical" evidence="7">
    <location>
        <begin position="316"/>
        <end position="339"/>
    </location>
</feature>
<keyword evidence="4 7" id="KW-1133">Transmembrane helix</keyword>
<proteinExistence type="inferred from homology"/>
<feature type="transmembrane region" description="Helical" evidence="7">
    <location>
        <begin position="434"/>
        <end position="456"/>
    </location>
</feature>
<evidence type="ECO:0000256" key="2">
    <source>
        <dbReference type="ARBA" id="ARBA00022475"/>
    </source>
</evidence>
<evidence type="ECO:0000313" key="10">
    <source>
        <dbReference type="Proteomes" id="UP000650005"/>
    </source>
</evidence>
<evidence type="ECO:0000256" key="6">
    <source>
        <dbReference type="ARBA" id="ARBA00038076"/>
    </source>
</evidence>
<accession>A0ABS1FLA2</accession>
<dbReference type="Proteomes" id="UP000650005">
    <property type="component" value="Unassembled WGS sequence"/>
</dbReference>
<name>A0ABS1FLA2_9CORY</name>
<comment type="similarity">
    <text evidence="6">Belongs to the ABC-4 integral membrane protein family.</text>
</comment>
<dbReference type="RefSeq" id="WP_200258098.1">
    <property type="nucleotide sequence ID" value="NZ_JAENIP020000002.1"/>
</dbReference>
<evidence type="ECO:0000256" key="1">
    <source>
        <dbReference type="ARBA" id="ARBA00004651"/>
    </source>
</evidence>
<comment type="subcellular location">
    <subcellularLocation>
        <location evidence="1">Cell membrane</location>
        <topology evidence="1">Multi-pass membrane protein</topology>
    </subcellularLocation>
</comment>
<feature type="transmembrane region" description="Helical" evidence="7">
    <location>
        <begin position="780"/>
        <end position="802"/>
    </location>
</feature>
<evidence type="ECO:0000256" key="5">
    <source>
        <dbReference type="ARBA" id="ARBA00023136"/>
    </source>
</evidence>
<feature type="transmembrane region" description="Helical" evidence="7">
    <location>
        <begin position="359"/>
        <end position="380"/>
    </location>
</feature>
<evidence type="ECO:0000259" key="8">
    <source>
        <dbReference type="Pfam" id="PF02687"/>
    </source>
</evidence>
<dbReference type="EMBL" id="JAENIP010000012">
    <property type="protein sequence ID" value="MBK1844211.1"/>
    <property type="molecule type" value="Genomic_DNA"/>
</dbReference>
<dbReference type="InterPro" id="IPR003838">
    <property type="entry name" value="ABC3_permease_C"/>
</dbReference>
<evidence type="ECO:0000313" key="9">
    <source>
        <dbReference type="EMBL" id="MBK1844211.1"/>
    </source>
</evidence>
<feature type="domain" description="ABC3 transporter permease C-terminal" evidence="8">
    <location>
        <begin position="272"/>
        <end position="387"/>
    </location>
</feature>
<reference evidence="9" key="1">
    <citation type="submission" date="2021-01" db="EMBL/GenBank/DDBJ databases">
        <title>Characterization of Corynebacterium spp. from penguins.</title>
        <authorList>
            <person name="Svec P."/>
        </authorList>
    </citation>
    <scope>NUCLEOTIDE SEQUENCE</scope>
    <source>
        <strain evidence="9">CCM 8835</strain>
    </source>
</reference>
<feature type="transmembrane region" description="Helical" evidence="7">
    <location>
        <begin position="823"/>
        <end position="852"/>
    </location>
</feature>
<keyword evidence="2" id="KW-1003">Cell membrane</keyword>
<feature type="transmembrane region" description="Helical" evidence="7">
    <location>
        <begin position="872"/>
        <end position="902"/>
    </location>
</feature>
<dbReference type="PANTHER" id="PTHR30572:SF4">
    <property type="entry name" value="ABC TRANSPORTER PERMEASE YTRF"/>
    <property type="match status" value="1"/>
</dbReference>
<keyword evidence="5 7" id="KW-0472">Membrane</keyword>
<sequence>MNAWLTSARIARRDLTRHRWRSLAAVLLFALPVMAVLVFAGAVLSERTTDGTDPTRAYATAWLDHTPCTADGDDLCEGPDAATVAKTDHERLTENLGIHPGSLIAVLDTEVRITTPRGTSSRSTATALPGTLDGAPEPGSFMMPGSTAEALGLEPGDPATVTVLDAAGDAHTRELTYVGPTPGSTFLSLADVPGSESIGTPDFTGATDGTPWSVGYLVPLDSVQSFVGPDAQSFRTSGIYLTFTGGHDDTDPYVAPDVFRALMDRDAIVNWVVLTFALLVIIAVVTPIFAVAARRQTRLMGLLSATGAAPVHLRRVLLIQGLMIGAVGAVLGSVLSIPVERVLVGAINPGADVHWPWDLALLIVATSLLVGVGAALLPALKTGRQDPVVALRGGRSVRIRRFSLPMVIGPVIMLIALILRAIEESPFIHILTQPLLGLGLVLTAPILLWGTAALAGRFRLPGRLASRDALRSMTRTAPAVGAIAGITFVSTTFLSILWFPATTHDEENRLPDASVLFLPTEDVDFNPDAAHEGISDILDKPHGAQSDLFAPRSDDWGATDWEGLAAAGTTTADDEYYFDLPLFRGWAAHGLPGVHTNILINDGSAVTALEGLTDEQRTAIRTALDEGEIVVTDPDLTVDGVAAFGRTVRSNGASAEHREKKYAGRLEAHPEELRDRLVDESGFLTFRNHGDTAEQYDPGNYEVRTHPATVVPLDGPGVSLLTPATAAKIGMETTYAGTLVTTLEPVSTVDSFRLDAKVTREKPPFRAETANRPLYELLTWMIPSLFAGLISYGIVVLLMLLAAAESRRDTDILTAIGGSPRILARYVGAQGLIIGLGGTLAGTLFAFIPLLVEMASTDMEWFPRYVFDEIGVGPWSIPLLITLVGVPLLAWATGLAIGGWIAGHRRPLSDRRE</sequence>
<evidence type="ECO:0000256" key="4">
    <source>
        <dbReference type="ARBA" id="ARBA00022989"/>
    </source>
</evidence>
<feature type="transmembrane region" description="Helical" evidence="7">
    <location>
        <begin position="268"/>
        <end position="293"/>
    </location>
</feature>
<gene>
    <name evidence="9" type="ORF">JIM95_06410</name>
</gene>
<keyword evidence="3 7" id="KW-0812">Transmembrane</keyword>
<organism evidence="9 10">
    <name type="scientific">Corynebacterium antarcticum</name>
    <dbReference type="NCBI Taxonomy" id="2800405"/>
    <lineage>
        <taxon>Bacteria</taxon>
        <taxon>Bacillati</taxon>
        <taxon>Actinomycetota</taxon>
        <taxon>Actinomycetes</taxon>
        <taxon>Mycobacteriales</taxon>
        <taxon>Corynebacteriaceae</taxon>
        <taxon>Corynebacterium</taxon>
    </lineage>
</organism>
<evidence type="ECO:0000256" key="7">
    <source>
        <dbReference type="SAM" id="Phobius"/>
    </source>
</evidence>
<dbReference type="Pfam" id="PF02687">
    <property type="entry name" value="FtsX"/>
    <property type="match status" value="1"/>
</dbReference>
<dbReference type="PANTHER" id="PTHR30572">
    <property type="entry name" value="MEMBRANE COMPONENT OF TRANSPORTER-RELATED"/>
    <property type="match status" value="1"/>
</dbReference>
<evidence type="ECO:0000256" key="3">
    <source>
        <dbReference type="ARBA" id="ARBA00022692"/>
    </source>
</evidence>
<keyword evidence="10" id="KW-1185">Reference proteome</keyword>
<dbReference type="InterPro" id="IPR050250">
    <property type="entry name" value="Macrolide_Exporter_MacB"/>
</dbReference>
<feature type="transmembrane region" description="Helical" evidence="7">
    <location>
        <begin position="401"/>
        <end position="422"/>
    </location>
</feature>
<feature type="transmembrane region" description="Helical" evidence="7">
    <location>
        <begin position="477"/>
        <end position="499"/>
    </location>
</feature>